<dbReference type="Gene3D" id="1.10.510.10">
    <property type="entry name" value="Transferase(Phosphotransferase) domain 1"/>
    <property type="match status" value="1"/>
</dbReference>
<dbReference type="Gene3D" id="3.30.200.20">
    <property type="entry name" value="Phosphorylase Kinase, domain 1"/>
    <property type="match status" value="1"/>
</dbReference>
<evidence type="ECO:0000313" key="9">
    <source>
        <dbReference type="Ensembl" id="ENSAPLP00000032322.1"/>
    </source>
</evidence>
<dbReference type="GO" id="GO:0005524">
    <property type="term" value="F:ATP binding"/>
    <property type="evidence" value="ECO:0007669"/>
    <property type="project" value="UniProtKB-UniRule"/>
</dbReference>
<dbReference type="PROSITE" id="PS50011">
    <property type="entry name" value="PROTEIN_KINASE_DOM"/>
    <property type="match status" value="1"/>
</dbReference>
<dbReference type="PANTHER" id="PTHR24058">
    <property type="entry name" value="DUAL SPECIFICITY PROTEIN KINASE"/>
    <property type="match status" value="1"/>
</dbReference>
<keyword evidence="2" id="KW-0808">Transferase</keyword>
<dbReference type="GO" id="GO:0005634">
    <property type="term" value="C:nucleus"/>
    <property type="evidence" value="ECO:0007669"/>
    <property type="project" value="TreeGrafter"/>
</dbReference>
<dbReference type="PROSITE" id="PS00107">
    <property type="entry name" value="PROTEIN_KINASE_ATP"/>
    <property type="match status" value="1"/>
</dbReference>
<reference evidence="9 10" key="1">
    <citation type="submission" date="2017-10" db="EMBL/GenBank/DDBJ databases">
        <title>A new Pekin duck reference genome.</title>
        <authorList>
            <person name="Hou Z.-C."/>
            <person name="Zhou Z.-K."/>
            <person name="Zhu F."/>
            <person name="Hou S.-S."/>
        </authorList>
    </citation>
    <scope>NUCLEOTIDE SEQUENCE [LARGE SCALE GENOMIC DNA]</scope>
</reference>
<keyword evidence="5 6" id="KW-0067">ATP-binding</keyword>
<dbReference type="InterPro" id="IPR017441">
    <property type="entry name" value="Protein_kinase_ATP_BS"/>
</dbReference>
<dbReference type="STRING" id="8840.ENSAPLP00000032322"/>
<dbReference type="OMA" id="QDICQAP"/>
<evidence type="ECO:0000256" key="3">
    <source>
        <dbReference type="ARBA" id="ARBA00022741"/>
    </source>
</evidence>
<dbReference type="Ensembl" id="ENSAPLT00000040839.1">
    <property type="protein sequence ID" value="ENSAPLP00000032322.1"/>
    <property type="gene ID" value="ENSAPLG00000017887.1"/>
</dbReference>
<feature type="domain" description="Protein kinase" evidence="8">
    <location>
        <begin position="38"/>
        <end position="366"/>
    </location>
</feature>
<dbReference type="GO" id="GO:0005737">
    <property type="term" value="C:cytoplasm"/>
    <property type="evidence" value="ECO:0007669"/>
    <property type="project" value="TreeGrafter"/>
</dbReference>
<reference evidence="9" key="2">
    <citation type="submission" date="2025-08" db="UniProtKB">
        <authorList>
            <consortium name="Ensembl"/>
        </authorList>
    </citation>
    <scope>IDENTIFICATION</scope>
</reference>
<accession>A0A493U2H0</accession>
<dbReference type="InterPro" id="IPR008271">
    <property type="entry name" value="Ser/Thr_kinase_AS"/>
</dbReference>
<dbReference type="GeneTree" id="ENSGT00940000161512"/>
<evidence type="ECO:0000256" key="2">
    <source>
        <dbReference type="ARBA" id="ARBA00022679"/>
    </source>
</evidence>
<evidence type="ECO:0000256" key="1">
    <source>
        <dbReference type="ARBA" id="ARBA00022527"/>
    </source>
</evidence>
<reference evidence="9" key="3">
    <citation type="submission" date="2025-09" db="UniProtKB">
        <authorList>
            <consortium name="Ensembl"/>
        </authorList>
    </citation>
    <scope>IDENTIFICATION</scope>
</reference>
<feature type="binding site" evidence="6">
    <location>
        <position position="67"/>
    </location>
    <ligand>
        <name>ATP</name>
        <dbReference type="ChEBI" id="CHEBI:30616"/>
    </ligand>
</feature>
<sequence>MARNWVPGGASWRRSCLSLSNPVPSPAIMTLVVGGELYDIVDIVGKGSFGEVARSCRRSTGEMVAIKILRNEGNQGQSAWNEVKLLRALQAVDTEAAHIVRFLESFQDSACTYLVFELLEQSLFEFQKNNNFSPLPVRHIRTIVVQVLVALAKLKELAIIHADLKPENIMLVDHARHPFRVKLVDFGSACIFSEVCFIKEPYIQTRFYRAPEILLGLPFCEKMDMWSLGCVVAELHLGRPLYPGRNEDEQVRYICKTQGLPPGRLLCTARKAQRFFQRAPDPAGAWQLKPEVAVVGAKVRVGWRRYILSSLEQMVAVNMRPLLGAGQEELAERCDLHGMVELVQRMLTWDSHERITPSTALKHPFISMTQLESSFQATQYYQLCQQAAQASREDAAGAAASPTVEEGIAFPPEEHGCCSAQTATTQMDNLSLGEESQHGACHPIPCHYGSWHRAAKHPQRPKMNTVSGNLIVLGPPPSPPGGRARWQLGAEHAQGSVRLTPCQASSPAHWTRTLSSFRPPLPAVPLSCQRETRGPAPTSEHPGPSYSSPPHNLSAPLITRC</sequence>
<dbReference type="InterPro" id="IPR011009">
    <property type="entry name" value="Kinase-like_dom_sf"/>
</dbReference>
<protein>
    <submittedName>
        <fullName evidence="9">Homeodomain interacting protein kinase 4</fullName>
    </submittedName>
</protein>
<dbReference type="Proteomes" id="UP000016666">
    <property type="component" value="Chromosome 4"/>
</dbReference>
<dbReference type="InterPro" id="IPR000719">
    <property type="entry name" value="Prot_kinase_dom"/>
</dbReference>
<evidence type="ECO:0000259" key="8">
    <source>
        <dbReference type="PROSITE" id="PS50011"/>
    </source>
</evidence>
<dbReference type="Pfam" id="PF00069">
    <property type="entry name" value="Pkinase"/>
    <property type="match status" value="1"/>
</dbReference>
<dbReference type="PANTHER" id="PTHR24058:SF46">
    <property type="entry name" value="HOMEODOMAIN-INTERACTING PROTEIN KINASE 4"/>
    <property type="match status" value="1"/>
</dbReference>
<dbReference type="SMART" id="SM00220">
    <property type="entry name" value="S_TKc"/>
    <property type="match status" value="1"/>
</dbReference>
<feature type="region of interest" description="Disordered" evidence="7">
    <location>
        <begin position="521"/>
        <end position="561"/>
    </location>
</feature>
<dbReference type="PROSITE" id="PS00108">
    <property type="entry name" value="PROTEIN_KINASE_ST"/>
    <property type="match status" value="1"/>
</dbReference>
<keyword evidence="4" id="KW-0418">Kinase</keyword>
<dbReference type="GO" id="GO:0004713">
    <property type="term" value="F:protein tyrosine kinase activity"/>
    <property type="evidence" value="ECO:0007669"/>
    <property type="project" value="TreeGrafter"/>
</dbReference>
<organism evidence="9 10">
    <name type="scientific">Anas platyrhynchos platyrhynchos</name>
    <name type="common">Northern mallard</name>
    <dbReference type="NCBI Taxonomy" id="8840"/>
    <lineage>
        <taxon>Eukaryota</taxon>
        <taxon>Metazoa</taxon>
        <taxon>Chordata</taxon>
        <taxon>Craniata</taxon>
        <taxon>Vertebrata</taxon>
        <taxon>Euteleostomi</taxon>
        <taxon>Archelosauria</taxon>
        <taxon>Archosauria</taxon>
        <taxon>Dinosauria</taxon>
        <taxon>Saurischia</taxon>
        <taxon>Theropoda</taxon>
        <taxon>Coelurosauria</taxon>
        <taxon>Aves</taxon>
        <taxon>Neognathae</taxon>
        <taxon>Galloanserae</taxon>
        <taxon>Anseriformes</taxon>
        <taxon>Anatidae</taxon>
        <taxon>Anatinae</taxon>
        <taxon>Anas</taxon>
    </lineage>
</organism>
<name>A0A493U2H0_ANAPP</name>
<dbReference type="InterPro" id="IPR050494">
    <property type="entry name" value="Ser_Thr_dual-spec_kinase"/>
</dbReference>
<evidence type="ECO:0000256" key="5">
    <source>
        <dbReference type="ARBA" id="ARBA00022840"/>
    </source>
</evidence>
<dbReference type="SUPFAM" id="SSF56112">
    <property type="entry name" value="Protein kinase-like (PK-like)"/>
    <property type="match status" value="1"/>
</dbReference>
<evidence type="ECO:0000256" key="7">
    <source>
        <dbReference type="SAM" id="MobiDB-lite"/>
    </source>
</evidence>
<keyword evidence="10" id="KW-1185">Reference proteome</keyword>
<gene>
    <name evidence="9" type="primary">HIPK4</name>
</gene>
<dbReference type="GO" id="GO:0004674">
    <property type="term" value="F:protein serine/threonine kinase activity"/>
    <property type="evidence" value="ECO:0007669"/>
    <property type="project" value="UniProtKB-KW"/>
</dbReference>
<keyword evidence="3 6" id="KW-0547">Nucleotide-binding</keyword>
<evidence type="ECO:0000313" key="10">
    <source>
        <dbReference type="Proteomes" id="UP000016666"/>
    </source>
</evidence>
<proteinExistence type="predicted"/>
<dbReference type="AlphaFoldDB" id="A0A493U2H0"/>
<keyword evidence="1" id="KW-0723">Serine/threonine-protein kinase</keyword>
<evidence type="ECO:0000256" key="4">
    <source>
        <dbReference type="ARBA" id="ARBA00022777"/>
    </source>
</evidence>
<evidence type="ECO:0000256" key="6">
    <source>
        <dbReference type="PROSITE-ProRule" id="PRU10141"/>
    </source>
</evidence>